<accession>X1KPW6</accession>
<reference evidence="1" key="1">
    <citation type="journal article" date="2014" name="Front. Microbiol.">
        <title>High frequency of phylogenetically diverse reductive dehalogenase-homologous genes in deep subseafloor sedimentary metagenomes.</title>
        <authorList>
            <person name="Kawai M."/>
            <person name="Futagami T."/>
            <person name="Toyoda A."/>
            <person name="Takaki Y."/>
            <person name="Nishi S."/>
            <person name="Hori S."/>
            <person name="Arai W."/>
            <person name="Tsubouchi T."/>
            <person name="Morono Y."/>
            <person name="Uchiyama I."/>
            <person name="Ito T."/>
            <person name="Fujiyama A."/>
            <person name="Inagaki F."/>
            <person name="Takami H."/>
        </authorList>
    </citation>
    <scope>NUCLEOTIDE SEQUENCE</scope>
    <source>
        <strain evidence="1">Expedition CK06-06</strain>
    </source>
</reference>
<sequence>YMAFSEDVVRKEMEVIKHLFPERKDLVDVYRAILEVDSMGPHFDNYEQYLDAVSEGLSLLGTQNALYIFQDLGLISREGKFFKPMRSGRVDKVELDDSVHYRICQAERNRRSVYLKSLL</sequence>
<name>X1KPW6_9ZZZZ</name>
<comment type="caution">
    <text evidence="1">The sequence shown here is derived from an EMBL/GenBank/DDBJ whole genome shotgun (WGS) entry which is preliminary data.</text>
</comment>
<dbReference type="AlphaFoldDB" id="X1KPW6"/>
<protein>
    <submittedName>
        <fullName evidence="1">Uncharacterized protein</fullName>
    </submittedName>
</protein>
<gene>
    <name evidence="1" type="ORF">S03H2_68501</name>
</gene>
<evidence type="ECO:0000313" key="1">
    <source>
        <dbReference type="EMBL" id="GAH84043.1"/>
    </source>
</evidence>
<proteinExistence type="predicted"/>
<organism evidence="1">
    <name type="scientific">marine sediment metagenome</name>
    <dbReference type="NCBI Taxonomy" id="412755"/>
    <lineage>
        <taxon>unclassified sequences</taxon>
        <taxon>metagenomes</taxon>
        <taxon>ecological metagenomes</taxon>
    </lineage>
</organism>
<dbReference type="EMBL" id="BARU01045048">
    <property type="protein sequence ID" value="GAH84043.1"/>
    <property type="molecule type" value="Genomic_DNA"/>
</dbReference>
<feature type="non-terminal residue" evidence="1">
    <location>
        <position position="1"/>
    </location>
</feature>